<evidence type="ECO:0000313" key="1">
    <source>
        <dbReference type="EMBL" id="JAP22343.1"/>
    </source>
</evidence>
<protein>
    <submittedName>
        <fullName evidence="1">Putative ovule protein</fullName>
    </submittedName>
</protein>
<dbReference type="EMBL" id="GEDG01016672">
    <property type="protein sequence ID" value="JAP22343.1"/>
    <property type="molecule type" value="Transcribed_RNA"/>
</dbReference>
<organism evidence="1">
    <name type="scientific">Solanum chacoense</name>
    <name type="common">Chaco potato</name>
    <dbReference type="NCBI Taxonomy" id="4108"/>
    <lineage>
        <taxon>Eukaryota</taxon>
        <taxon>Viridiplantae</taxon>
        <taxon>Streptophyta</taxon>
        <taxon>Embryophyta</taxon>
        <taxon>Tracheophyta</taxon>
        <taxon>Spermatophyta</taxon>
        <taxon>Magnoliopsida</taxon>
        <taxon>eudicotyledons</taxon>
        <taxon>Gunneridae</taxon>
        <taxon>Pentapetalae</taxon>
        <taxon>asterids</taxon>
        <taxon>lamiids</taxon>
        <taxon>Solanales</taxon>
        <taxon>Solanaceae</taxon>
        <taxon>Solanoideae</taxon>
        <taxon>Solaneae</taxon>
        <taxon>Solanum</taxon>
    </lineage>
</organism>
<sequence>MLQIHVVLRFNLLEHNCNSGFLVKDLWCKAIKAVKTEHKDAMIIDFGGHKMHSYIAIYGHTKFISAQQNSEQRNNFLLLGC</sequence>
<dbReference type="AlphaFoldDB" id="A0A0V0HQF1"/>
<accession>A0A0V0HQF1</accession>
<name>A0A0V0HQF1_SOLCH</name>
<reference evidence="1" key="1">
    <citation type="submission" date="2015-12" db="EMBL/GenBank/DDBJ databases">
        <title>Gene expression during late stages of embryo sac development: a critical building block for successful pollen-pistil interactions.</title>
        <authorList>
            <person name="Liu Y."/>
            <person name="Joly V."/>
            <person name="Sabar M."/>
            <person name="Matton D.P."/>
        </authorList>
    </citation>
    <scope>NUCLEOTIDE SEQUENCE</scope>
</reference>
<proteinExistence type="predicted"/>